<dbReference type="EMBL" id="MFAR01000037">
    <property type="protein sequence ID" value="OGD84392.1"/>
    <property type="molecule type" value="Genomic_DNA"/>
</dbReference>
<dbReference type="Proteomes" id="UP000177921">
    <property type="component" value="Unassembled WGS sequence"/>
</dbReference>
<sequence>MDLYREDVLDHYEHPRNQGELTGEGVESARDSNASCGDMVQFYLKIKKGRIEEVKWKGIGCAITTAAASKLSEYLRGRTLQEIRKMSEEDLLTKGIGFTVNPGRMKCLMLPVVVVKKLLVLLK</sequence>
<comment type="caution">
    <text evidence="2">The sequence shown here is derived from an EMBL/GenBank/DDBJ whole genome shotgun (WGS) entry which is preliminary data.</text>
</comment>
<protein>
    <recommendedName>
        <fullName evidence="1">NIF system FeS cluster assembly NifU N-terminal domain-containing protein</fullName>
    </recommendedName>
</protein>
<dbReference type="GO" id="GO:0005506">
    <property type="term" value="F:iron ion binding"/>
    <property type="evidence" value="ECO:0007669"/>
    <property type="project" value="InterPro"/>
</dbReference>
<dbReference type="GO" id="GO:0051536">
    <property type="term" value="F:iron-sulfur cluster binding"/>
    <property type="evidence" value="ECO:0007669"/>
    <property type="project" value="InterPro"/>
</dbReference>
<evidence type="ECO:0000313" key="3">
    <source>
        <dbReference type="Proteomes" id="UP000177921"/>
    </source>
</evidence>
<evidence type="ECO:0000259" key="1">
    <source>
        <dbReference type="Pfam" id="PF01592"/>
    </source>
</evidence>
<dbReference type="GO" id="GO:0016226">
    <property type="term" value="P:iron-sulfur cluster assembly"/>
    <property type="evidence" value="ECO:0007669"/>
    <property type="project" value="InterPro"/>
</dbReference>
<dbReference type="PANTHER" id="PTHR10093">
    <property type="entry name" value="IRON-SULFUR CLUSTER ASSEMBLY ENZYME NIFU HOMOLOG"/>
    <property type="match status" value="1"/>
</dbReference>
<gene>
    <name evidence="2" type="ORF">A2618_01895</name>
</gene>
<dbReference type="AlphaFoldDB" id="A0A1F5FXR8"/>
<evidence type="ECO:0000313" key="2">
    <source>
        <dbReference type="EMBL" id="OGD84392.1"/>
    </source>
</evidence>
<proteinExistence type="predicted"/>
<accession>A0A1F5FXR8</accession>
<organism evidence="2 3">
    <name type="scientific">Candidatus Collierbacteria bacterium RIFOXYD1_FULL_46_26</name>
    <dbReference type="NCBI Taxonomy" id="1817732"/>
    <lineage>
        <taxon>Bacteria</taxon>
        <taxon>Candidatus Collieribacteriota</taxon>
    </lineage>
</organism>
<dbReference type="InterPro" id="IPR002871">
    <property type="entry name" value="NIF_FeS_clus_asmbl_NifU_N"/>
</dbReference>
<dbReference type="Pfam" id="PF01592">
    <property type="entry name" value="NifU_N"/>
    <property type="match status" value="1"/>
</dbReference>
<feature type="domain" description="NIF system FeS cluster assembly NifU N-terminal" evidence="1">
    <location>
        <begin position="4"/>
        <end position="112"/>
    </location>
</feature>
<reference evidence="2 3" key="1">
    <citation type="journal article" date="2016" name="Nat. Commun.">
        <title>Thousands of microbial genomes shed light on interconnected biogeochemical processes in an aquifer system.</title>
        <authorList>
            <person name="Anantharaman K."/>
            <person name="Brown C.T."/>
            <person name="Hug L.A."/>
            <person name="Sharon I."/>
            <person name="Castelle C.J."/>
            <person name="Probst A.J."/>
            <person name="Thomas B.C."/>
            <person name="Singh A."/>
            <person name="Wilkins M.J."/>
            <person name="Karaoz U."/>
            <person name="Brodie E.L."/>
            <person name="Williams K.H."/>
            <person name="Hubbard S.S."/>
            <person name="Banfield J.F."/>
        </authorList>
    </citation>
    <scope>NUCLEOTIDE SEQUENCE [LARGE SCALE GENOMIC DNA]</scope>
</reference>
<name>A0A1F5FXR8_9BACT</name>
<dbReference type="SUPFAM" id="SSF82649">
    <property type="entry name" value="SufE/NifU"/>
    <property type="match status" value="1"/>
</dbReference>
<dbReference type="CDD" id="cd06664">
    <property type="entry name" value="IscU_like"/>
    <property type="match status" value="1"/>
</dbReference>
<dbReference type="Gene3D" id="3.90.1010.10">
    <property type="match status" value="1"/>
</dbReference>